<evidence type="ECO:0000313" key="2">
    <source>
        <dbReference type="WBParaSite" id="GPLIN_000631100"/>
    </source>
</evidence>
<dbReference type="Proteomes" id="UP000050741">
    <property type="component" value="Unassembled WGS sequence"/>
</dbReference>
<proteinExistence type="predicted"/>
<protein>
    <submittedName>
        <fullName evidence="2">Transposase</fullName>
    </submittedName>
</protein>
<evidence type="ECO:0000313" key="1">
    <source>
        <dbReference type="Proteomes" id="UP000050741"/>
    </source>
</evidence>
<dbReference type="AlphaFoldDB" id="A0A183C0B9"/>
<organism evidence="1 2">
    <name type="scientific">Globodera pallida</name>
    <name type="common">Potato cyst nematode worm</name>
    <name type="synonym">Heterodera pallida</name>
    <dbReference type="NCBI Taxonomy" id="36090"/>
    <lineage>
        <taxon>Eukaryota</taxon>
        <taxon>Metazoa</taxon>
        <taxon>Ecdysozoa</taxon>
        <taxon>Nematoda</taxon>
        <taxon>Chromadorea</taxon>
        <taxon>Rhabditida</taxon>
        <taxon>Tylenchina</taxon>
        <taxon>Tylenchomorpha</taxon>
        <taxon>Tylenchoidea</taxon>
        <taxon>Heteroderidae</taxon>
        <taxon>Heteroderinae</taxon>
        <taxon>Globodera</taxon>
    </lineage>
</organism>
<sequence>MFQQILPAMQGNSFFDICSSARSYCQQVYHDNKSGCFIRKLRVPAEKQRYRIVCWDTETRLQPLAEGQQMHKVNYLSARVTCTECADSLHQGAKQMAQSQLKLL</sequence>
<accession>A0A183C0B9</accession>
<reference evidence="2" key="2">
    <citation type="submission" date="2016-06" db="UniProtKB">
        <authorList>
            <consortium name="WormBaseParasite"/>
        </authorList>
    </citation>
    <scope>IDENTIFICATION</scope>
</reference>
<dbReference type="WBParaSite" id="GPLIN_000631100">
    <property type="protein sequence ID" value="GPLIN_000631100"/>
    <property type="gene ID" value="GPLIN_000631100"/>
</dbReference>
<keyword evidence="1" id="KW-1185">Reference proteome</keyword>
<name>A0A183C0B9_GLOPA</name>
<reference evidence="1" key="1">
    <citation type="submission" date="2014-05" db="EMBL/GenBank/DDBJ databases">
        <title>The genome and life-stage specific transcriptomes of Globodera pallida elucidate key aspects of plant parasitism by a cyst nematode.</title>
        <authorList>
            <person name="Cotton J.A."/>
            <person name="Lilley C.J."/>
            <person name="Jones L.M."/>
            <person name="Kikuchi T."/>
            <person name="Reid A.J."/>
            <person name="Thorpe P."/>
            <person name="Tsai I.J."/>
            <person name="Beasley H."/>
            <person name="Blok V."/>
            <person name="Cock P.J.A."/>
            <person name="Van den Akker S.E."/>
            <person name="Holroyd N."/>
            <person name="Hunt M."/>
            <person name="Mantelin S."/>
            <person name="Naghra H."/>
            <person name="Pain A."/>
            <person name="Palomares-Rius J.E."/>
            <person name="Zarowiecki M."/>
            <person name="Berriman M."/>
            <person name="Jones J.T."/>
            <person name="Urwin P.E."/>
        </authorList>
    </citation>
    <scope>NUCLEOTIDE SEQUENCE [LARGE SCALE GENOMIC DNA]</scope>
    <source>
        <strain evidence="1">Lindley</strain>
    </source>
</reference>